<dbReference type="PaxDb" id="39947-A0A0P0VHV5"/>
<reference evidence="2 3" key="2">
    <citation type="journal article" date="2013" name="Plant Cell Physiol.">
        <title>Rice Annotation Project Database (RAP-DB): an integrative and interactive database for rice genomics.</title>
        <authorList>
            <person name="Sakai H."/>
            <person name="Lee S.S."/>
            <person name="Tanaka T."/>
            <person name="Numa H."/>
            <person name="Kim J."/>
            <person name="Kawahara Y."/>
            <person name="Wakimoto H."/>
            <person name="Yang C.C."/>
            <person name="Iwamoto M."/>
            <person name="Abe T."/>
            <person name="Yamada Y."/>
            <person name="Muto A."/>
            <person name="Inokuchi H."/>
            <person name="Ikemura T."/>
            <person name="Matsumoto T."/>
            <person name="Sasaki T."/>
            <person name="Itoh T."/>
        </authorList>
    </citation>
    <scope>NUCLEOTIDE SEQUENCE [LARGE SCALE GENOMIC DNA]</scope>
    <source>
        <strain evidence="3">cv. Nipponbare</strain>
    </source>
</reference>
<dbReference type="EMBL" id="AP014958">
    <property type="protein sequence ID" value="BAS78186.1"/>
    <property type="molecule type" value="Genomic_DNA"/>
</dbReference>
<dbReference type="AlphaFoldDB" id="A0A0P0VHV5"/>
<protein>
    <submittedName>
        <fullName evidence="2">Os02g0290350 protein</fullName>
    </submittedName>
</protein>
<dbReference type="Proteomes" id="UP000059680">
    <property type="component" value="Chromosome 2"/>
</dbReference>
<sequence length="121" mass="13794">MDGRFHVEDMMEVKGSGQVDILGKGSAMALRIPWPDDTKVHDSYVVVDVQAEDKAEETTSLATKQGRQGSRIPAQRWQVGETMSMPTKREQWRSGFLGGNDGRPEKQCRWRRRLGRRRPPV</sequence>
<evidence type="ECO:0000313" key="2">
    <source>
        <dbReference type="EMBL" id="BAS78186.1"/>
    </source>
</evidence>
<accession>A0A0P0VHV5</accession>
<dbReference type="InParanoid" id="A0A0P0VHV5"/>
<feature type="region of interest" description="Disordered" evidence="1">
    <location>
        <begin position="57"/>
        <end position="121"/>
    </location>
</feature>
<evidence type="ECO:0000256" key="1">
    <source>
        <dbReference type="SAM" id="MobiDB-lite"/>
    </source>
</evidence>
<organism evidence="2 3">
    <name type="scientific">Oryza sativa subsp. japonica</name>
    <name type="common">Rice</name>
    <dbReference type="NCBI Taxonomy" id="39947"/>
    <lineage>
        <taxon>Eukaryota</taxon>
        <taxon>Viridiplantae</taxon>
        <taxon>Streptophyta</taxon>
        <taxon>Embryophyta</taxon>
        <taxon>Tracheophyta</taxon>
        <taxon>Spermatophyta</taxon>
        <taxon>Magnoliopsida</taxon>
        <taxon>Liliopsida</taxon>
        <taxon>Poales</taxon>
        <taxon>Poaceae</taxon>
        <taxon>BOP clade</taxon>
        <taxon>Oryzoideae</taxon>
        <taxon>Oryzeae</taxon>
        <taxon>Oryzinae</taxon>
        <taxon>Oryza</taxon>
        <taxon>Oryza sativa</taxon>
    </lineage>
</organism>
<proteinExistence type="predicted"/>
<reference evidence="2 3" key="3">
    <citation type="journal article" date="2013" name="Rice">
        <title>Improvement of the Oryza sativa Nipponbare reference genome using next generation sequence and optical map data.</title>
        <authorList>
            <person name="Kawahara Y."/>
            <person name="de la Bastide M."/>
            <person name="Hamilton J.P."/>
            <person name="Kanamori H."/>
            <person name="McCombie W.R."/>
            <person name="Ouyang S."/>
            <person name="Schwartz D.C."/>
            <person name="Tanaka T."/>
            <person name="Wu J."/>
            <person name="Zhou S."/>
            <person name="Childs K.L."/>
            <person name="Davidson R.M."/>
            <person name="Lin H."/>
            <person name="Quesada-Ocampo L."/>
            <person name="Vaillancourt B."/>
            <person name="Sakai H."/>
            <person name="Lee S.S."/>
            <person name="Kim J."/>
            <person name="Numa H."/>
            <person name="Itoh T."/>
            <person name="Buell C.R."/>
            <person name="Matsumoto T."/>
        </authorList>
    </citation>
    <scope>NUCLEOTIDE SEQUENCE [LARGE SCALE GENOMIC DNA]</scope>
    <source>
        <strain evidence="3">cv. Nipponbare</strain>
    </source>
</reference>
<feature type="compositionally biased region" description="Basic residues" evidence="1">
    <location>
        <begin position="109"/>
        <end position="121"/>
    </location>
</feature>
<feature type="compositionally biased region" description="Polar residues" evidence="1">
    <location>
        <begin position="58"/>
        <end position="68"/>
    </location>
</feature>
<evidence type="ECO:0000313" key="3">
    <source>
        <dbReference type="Proteomes" id="UP000059680"/>
    </source>
</evidence>
<name>A0A0P0VHV5_ORYSJ</name>
<keyword evidence="3" id="KW-1185">Reference proteome</keyword>
<gene>
    <name evidence="2" type="ordered locus">Os02g0290350</name>
    <name evidence="2" type="ORF">OSNPB_020290350</name>
</gene>
<reference evidence="3" key="1">
    <citation type="journal article" date="2005" name="Nature">
        <title>The map-based sequence of the rice genome.</title>
        <authorList>
            <consortium name="International rice genome sequencing project (IRGSP)"/>
            <person name="Matsumoto T."/>
            <person name="Wu J."/>
            <person name="Kanamori H."/>
            <person name="Katayose Y."/>
            <person name="Fujisawa M."/>
            <person name="Namiki N."/>
            <person name="Mizuno H."/>
            <person name="Yamamoto K."/>
            <person name="Antonio B.A."/>
            <person name="Baba T."/>
            <person name="Sakata K."/>
            <person name="Nagamura Y."/>
            <person name="Aoki H."/>
            <person name="Arikawa K."/>
            <person name="Arita K."/>
            <person name="Bito T."/>
            <person name="Chiden Y."/>
            <person name="Fujitsuka N."/>
            <person name="Fukunaka R."/>
            <person name="Hamada M."/>
            <person name="Harada C."/>
            <person name="Hayashi A."/>
            <person name="Hijishita S."/>
            <person name="Honda M."/>
            <person name="Hosokawa S."/>
            <person name="Ichikawa Y."/>
            <person name="Idonuma A."/>
            <person name="Iijima M."/>
            <person name="Ikeda M."/>
            <person name="Ikeno M."/>
            <person name="Ito K."/>
            <person name="Ito S."/>
            <person name="Ito T."/>
            <person name="Ito Y."/>
            <person name="Ito Y."/>
            <person name="Iwabuchi A."/>
            <person name="Kamiya K."/>
            <person name="Karasawa W."/>
            <person name="Kurita K."/>
            <person name="Katagiri S."/>
            <person name="Kikuta A."/>
            <person name="Kobayashi H."/>
            <person name="Kobayashi N."/>
            <person name="Machita K."/>
            <person name="Maehara T."/>
            <person name="Masukawa M."/>
            <person name="Mizubayashi T."/>
            <person name="Mukai Y."/>
            <person name="Nagasaki H."/>
            <person name="Nagata Y."/>
            <person name="Naito S."/>
            <person name="Nakashima M."/>
            <person name="Nakama Y."/>
            <person name="Nakamichi Y."/>
            <person name="Nakamura M."/>
            <person name="Meguro A."/>
            <person name="Negishi M."/>
            <person name="Ohta I."/>
            <person name="Ohta T."/>
            <person name="Okamoto M."/>
            <person name="Ono N."/>
            <person name="Saji S."/>
            <person name="Sakaguchi M."/>
            <person name="Sakai K."/>
            <person name="Shibata M."/>
            <person name="Shimokawa T."/>
            <person name="Song J."/>
            <person name="Takazaki Y."/>
            <person name="Terasawa K."/>
            <person name="Tsugane M."/>
            <person name="Tsuji K."/>
            <person name="Ueda S."/>
            <person name="Waki K."/>
            <person name="Yamagata H."/>
            <person name="Yamamoto M."/>
            <person name="Yamamoto S."/>
            <person name="Yamane H."/>
            <person name="Yoshiki S."/>
            <person name="Yoshihara R."/>
            <person name="Yukawa K."/>
            <person name="Zhong H."/>
            <person name="Yano M."/>
            <person name="Yuan Q."/>
            <person name="Ouyang S."/>
            <person name="Liu J."/>
            <person name="Jones K.M."/>
            <person name="Gansberger K."/>
            <person name="Moffat K."/>
            <person name="Hill J."/>
            <person name="Bera J."/>
            <person name="Fadrosh D."/>
            <person name="Jin S."/>
            <person name="Johri S."/>
            <person name="Kim M."/>
            <person name="Overton L."/>
            <person name="Reardon M."/>
            <person name="Tsitrin T."/>
            <person name="Vuong H."/>
            <person name="Weaver B."/>
            <person name="Ciecko A."/>
            <person name="Tallon L."/>
            <person name="Jackson J."/>
            <person name="Pai G."/>
            <person name="Aken S.V."/>
            <person name="Utterback T."/>
            <person name="Reidmuller S."/>
            <person name="Feldblyum T."/>
            <person name="Hsiao J."/>
            <person name="Zismann V."/>
            <person name="Iobst S."/>
            <person name="de Vazeille A.R."/>
            <person name="Buell C.R."/>
            <person name="Ying K."/>
            <person name="Li Y."/>
            <person name="Lu T."/>
            <person name="Huang Y."/>
            <person name="Zhao Q."/>
            <person name="Feng Q."/>
            <person name="Zhang L."/>
            <person name="Zhu J."/>
            <person name="Weng Q."/>
            <person name="Mu J."/>
            <person name="Lu Y."/>
            <person name="Fan D."/>
            <person name="Liu Y."/>
            <person name="Guan J."/>
            <person name="Zhang Y."/>
            <person name="Yu S."/>
            <person name="Liu X."/>
            <person name="Zhang Y."/>
            <person name="Hong G."/>
            <person name="Han B."/>
            <person name="Choisne N."/>
            <person name="Demange N."/>
            <person name="Orjeda G."/>
            <person name="Samain S."/>
            <person name="Cattolico L."/>
            <person name="Pelletier E."/>
            <person name="Couloux A."/>
            <person name="Segurens B."/>
            <person name="Wincker P."/>
            <person name="D'Hont A."/>
            <person name="Scarpelli C."/>
            <person name="Weissenbach J."/>
            <person name="Salanoubat M."/>
            <person name="Quetier F."/>
            <person name="Yu Y."/>
            <person name="Kim H.R."/>
            <person name="Rambo T."/>
            <person name="Currie J."/>
            <person name="Collura K."/>
            <person name="Luo M."/>
            <person name="Yang T."/>
            <person name="Ammiraju J.S.S."/>
            <person name="Engler F."/>
            <person name="Soderlund C."/>
            <person name="Wing R.A."/>
            <person name="Palmer L.E."/>
            <person name="de la Bastide M."/>
            <person name="Spiegel L."/>
            <person name="Nascimento L."/>
            <person name="Zutavern T."/>
            <person name="O'Shaughnessy A."/>
            <person name="Dike S."/>
            <person name="Dedhia N."/>
            <person name="Preston R."/>
            <person name="Balija V."/>
            <person name="McCombie W.R."/>
            <person name="Chow T."/>
            <person name="Chen H."/>
            <person name="Chung M."/>
            <person name="Chen C."/>
            <person name="Shaw J."/>
            <person name="Wu H."/>
            <person name="Hsiao K."/>
            <person name="Chao Y."/>
            <person name="Chu M."/>
            <person name="Cheng C."/>
            <person name="Hour A."/>
            <person name="Lee P."/>
            <person name="Lin S."/>
            <person name="Lin Y."/>
            <person name="Liou J."/>
            <person name="Liu S."/>
            <person name="Hsing Y."/>
            <person name="Raghuvanshi S."/>
            <person name="Mohanty A."/>
            <person name="Bharti A.K."/>
            <person name="Gaur A."/>
            <person name="Gupta V."/>
            <person name="Kumar D."/>
            <person name="Ravi V."/>
            <person name="Vij S."/>
            <person name="Kapur A."/>
            <person name="Khurana P."/>
            <person name="Khurana P."/>
            <person name="Khurana J.P."/>
            <person name="Tyagi A.K."/>
            <person name="Gaikwad K."/>
            <person name="Singh A."/>
            <person name="Dalal V."/>
            <person name="Srivastava S."/>
            <person name="Dixit A."/>
            <person name="Pal A.K."/>
            <person name="Ghazi I.A."/>
            <person name="Yadav M."/>
            <person name="Pandit A."/>
            <person name="Bhargava A."/>
            <person name="Sureshbabu K."/>
            <person name="Batra K."/>
            <person name="Sharma T.R."/>
            <person name="Mohapatra T."/>
            <person name="Singh N.K."/>
            <person name="Messing J."/>
            <person name="Nelson A.B."/>
            <person name="Fuks G."/>
            <person name="Kavchok S."/>
            <person name="Keizer G."/>
            <person name="Linton E."/>
            <person name="Llaca V."/>
            <person name="Song R."/>
            <person name="Tanyolac B."/>
            <person name="Young S."/>
            <person name="Ho-Il K."/>
            <person name="Hahn J.H."/>
            <person name="Sangsakoo G."/>
            <person name="Vanavichit A."/>
            <person name="de Mattos Luiz.A.T."/>
            <person name="Zimmer P.D."/>
            <person name="Malone G."/>
            <person name="Dellagostin O."/>
            <person name="de Oliveira A.C."/>
            <person name="Bevan M."/>
            <person name="Bancroft I."/>
            <person name="Minx P."/>
            <person name="Cordum H."/>
            <person name="Wilson R."/>
            <person name="Cheng Z."/>
            <person name="Jin W."/>
            <person name="Jiang J."/>
            <person name="Leong S.A."/>
            <person name="Iwama H."/>
            <person name="Gojobori T."/>
            <person name="Itoh T."/>
            <person name="Niimura Y."/>
            <person name="Fujii Y."/>
            <person name="Habara T."/>
            <person name="Sakai H."/>
            <person name="Sato Y."/>
            <person name="Wilson G."/>
            <person name="Kumar K."/>
            <person name="McCouch S."/>
            <person name="Juretic N."/>
            <person name="Hoen D."/>
            <person name="Wright S."/>
            <person name="Bruskiewich R."/>
            <person name="Bureau T."/>
            <person name="Miyao A."/>
            <person name="Hirochika H."/>
            <person name="Nishikawa T."/>
            <person name="Kadowaki K."/>
            <person name="Sugiura M."/>
            <person name="Burr B."/>
            <person name="Sasaki T."/>
        </authorList>
    </citation>
    <scope>NUCLEOTIDE SEQUENCE [LARGE SCALE GENOMIC DNA]</scope>
    <source>
        <strain evidence="3">cv. Nipponbare</strain>
    </source>
</reference>